<protein>
    <submittedName>
        <fullName evidence="1">Uncharacterized protein</fullName>
    </submittedName>
</protein>
<proteinExistence type="predicted"/>
<accession>A0A2H3A3R2</accession>
<comment type="caution">
    <text evidence="1">The sequence shown here is derived from an EMBL/GenBank/DDBJ whole genome shotgun (WGS) entry which is preliminary data.</text>
</comment>
<sequence length="276" mass="30682">MTASSLERLSFDNCTVPGRLIYALQLIPDLRLESFTSVSPTVLHEAEDELEEAIWLLKEAHAISVIRRQSMFDGAFELGQAIAQRTVYLYTHFYAPSLLRISCFDRHDHVPQPVVEYKTVENCEDATYNSDQVDDDEIDAEVATEADDELAEALPGLLGNHDASHSNGSGTDSGLHIETAAEASIHKMLATAPRWELGIGRDGTACCWKVTAAHSSHEGYPTRVWRFLHRNGEQAMGDEPLEFWDDWEGSQSGDCYEPTPFGRELDSVMGKHGLQG</sequence>
<reference evidence="1 2" key="1">
    <citation type="journal article" date="2015" name="Genome Announc.">
        <title>Genome sequence and annotation of Trichoderma parareesei, the ancestor of the cellulase producer Trichoderma reesei.</title>
        <authorList>
            <person name="Yang D."/>
            <person name="Pomraning K."/>
            <person name="Kopchinskiy A."/>
            <person name="Karimi Aghcheh R."/>
            <person name="Atanasova L."/>
            <person name="Chenthamara K."/>
            <person name="Baker S.E."/>
            <person name="Zhang R."/>
            <person name="Shen Q."/>
            <person name="Freitag M."/>
            <person name="Kubicek C.P."/>
            <person name="Druzhinina I.S."/>
        </authorList>
    </citation>
    <scope>NUCLEOTIDE SEQUENCE [LARGE SCALE GENOMIC DNA]</scope>
    <source>
        <strain evidence="1 2">CBS 125925</strain>
    </source>
</reference>
<name>A0A2H3A3R2_TRIPA</name>
<dbReference type="AlphaFoldDB" id="A0A2H3A3R2"/>
<organism evidence="1 2">
    <name type="scientific">Trichoderma parareesei</name>
    <name type="common">Filamentous fungus</name>
    <dbReference type="NCBI Taxonomy" id="858221"/>
    <lineage>
        <taxon>Eukaryota</taxon>
        <taxon>Fungi</taxon>
        <taxon>Dikarya</taxon>
        <taxon>Ascomycota</taxon>
        <taxon>Pezizomycotina</taxon>
        <taxon>Sordariomycetes</taxon>
        <taxon>Hypocreomycetidae</taxon>
        <taxon>Hypocreales</taxon>
        <taxon>Hypocreaceae</taxon>
        <taxon>Trichoderma</taxon>
    </lineage>
</organism>
<dbReference type="EMBL" id="LFMI01000868">
    <property type="protein sequence ID" value="OTA08646.1"/>
    <property type="molecule type" value="Genomic_DNA"/>
</dbReference>
<keyword evidence="2" id="KW-1185">Reference proteome</keyword>
<evidence type="ECO:0000313" key="2">
    <source>
        <dbReference type="Proteomes" id="UP000219286"/>
    </source>
</evidence>
<evidence type="ECO:0000313" key="1">
    <source>
        <dbReference type="EMBL" id="OTA08646.1"/>
    </source>
</evidence>
<gene>
    <name evidence="1" type="ORF">A9Z42_0003760</name>
</gene>
<dbReference type="Proteomes" id="UP000219286">
    <property type="component" value="Unassembled WGS sequence"/>
</dbReference>